<organism evidence="1 2">
    <name type="scientific">Dongia rigui</name>
    <dbReference type="NCBI Taxonomy" id="940149"/>
    <lineage>
        <taxon>Bacteria</taxon>
        <taxon>Pseudomonadati</taxon>
        <taxon>Pseudomonadota</taxon>
        <taxon>Alphaproteobacteria</taxon>
        <taxon>Rhodospirillales</taxon>
        <taxon>Dongiaceae</taxon>
        <taxon>Dongia</taxon>
    </lineage>
</organism>
<evidence type="ECO:0000313" key="2">
    <source>
        <dbReference type="Proteomes" id="UP001271769"/>
    </source>
</evidence>
<dbReference type="InterPro" id="IPR047111">
    <property type="entry name" value="YbaP-like"/>
</dbReference>
<dbReference type="Proteomes" id="UP001271769">
    <property type="component" value="Unassembled WGS sequence"/>
</dbReference>
<dbReference type="PANTHER" id="PTHR40590">
    <property type="entry name" value="CYTOPLASMIC PROTEIN-RELATED"/>
    <property type="match status" value="1"/>
</dbReference>
<protein>
    <submittedName>
        <fullName evidence="1">TraB/GumN family protein</fullName>
    </submittedName>
</protein>
<dbReference type="Pfam" id="PF01963">
    <property type="entry name" value="TraB_PrgY_gumN"/>
    <property type="match status" value="1"/>
</dbReference>
<evidence type="ECO:0000313" key="1">
    <source>
        <dbReference type="EMBL" id="MDY0872066.1"/>
    </source>
</evidence>
<name>A0ABU5DXM0_9PROT</name>
<sequence length="297" mass="32018">MDSLGGYIVQALRRAALGLLAFLPFIGTAAAEPALWVAKSGNATIYLFGTVHLLKPDADWRAAKIKTAFDSSSTLWLELDDAAKGGLDEKLLWKYGKDPAHPLSTKLTPAERQKLRAAAAKAGIPPVAFESLRPWLAALQLGKAPMMAAGYNPEMGVDRQLLADAKVADKPVMGLETTEQQMRFFADLPPQVELTLLTQTLDHGAEGAAQLDQLAGAWLAGDVDALNTLLKQEDMAVSDRRLRKLLLGDRNKAWAERLGSLAKDGGTHFVAVGAAHLTGADSLQNFLQQRGFKVTRL</sequence>
<dbReference type="PANTHER" id="PTHR40590:SF1">
    <property type="entry name" value="CYTOPLASMIC PROTEIN"/>
    <property type="match status" value="1"/>
</dbReference>
<proteinExistence type="predicted"/>
<dbReference type="EMBL" id="JAXCLX010000001">
    <property type="protein sequence ID" value="MDY0872066.1"/>
    <property type="molecule type" value="Genomic_DNA"/>
</dbReference>
<dbReference type="InterPro" id="IPR002816">
    <property type="entry name" value="TraB/PrgY/GumN_fam"/>
</dbReference>
<reference evidence="1 2" key="1">
    <citation type="journal article" date="2013" name="Antonie Van Leeuwenhoek">
        <title>Dongia rigui sp. nov., isolated from freshwater of a large wetland in Korea.</title>
        <authorList>
            <person name="Baik K.S."/>
            <person name="Hwang Y.M."/>
            <person name="Choi J.S."/>
            <person name="Kwon J."/>
            <person name="Seong C.N."/>
        </authorList>
    </citation>
    <scope>NUCLEOTIDE SEQUENCE [LARGE SCALE GENOMIC DNA]</scope>
    <source>
        <strain evidence="1 2">04SU4-P</strain>
    </source>
</reference>
<comment type="caution">
    <text evidence="1">The sequence shown here is derived from an EMBL/GenBank/DDBJ whole genome shotgun (WGS) entry which is preliminary data.</text>
</comment>
<accession>A0ABU5DXM0</accession>
<gene>
    <name evidence="1" type="ORF">SMD31_09030</name>
</gene>
<dbReference type="CDD" id="cd14789">
    <property type="entry name" value="Tiki"/>
    <property type="match status" value="1"/>
</dbReference>
<dbReference type="RefSeq" id="WP_320500485.1">
    <property type="nucleotide sequence ID" value="NZ_JAXCLX010000001.1"/>
</dbReference>
<keyword evidence="2" id="KW-1185">Reference proteome</keyword>